<keyword evidence="2" id="KW-1185">Reference proteome</keyword>
<evidence type="ECO:0000313" key="1">
    <source>
        <dbReference type="EMBL" id="MBE8712505.1"/>
    </source>
</evidence>
<evidence type="ECO:0000313" key="2">
    <source>
        <dbReference type="Proteomes" id="UP000616201"/>
    </source>
</evidence>
<gene>
    <name evidence="1" type="ORF">C4F49_02270</name>
</gene>
<protein>
    <submittedName>
        <fullName evidence="1">Uncharacterized protein</fullName>
    </submittedName>
</protein>
<dbReference type="RefSeq" id="WP_196934837.1">
    <property type="nucleotide sequence ID" value="NZ_MU158698.1"/>
</dbReference>
<dbReference type="Pfam" id="PF26211">
    <property type="entry name" value="Phage_phiTE_072"/>
    <property type="match status" value="1"/>
</dbReference>
<name>A0A928UWC2_9SPHI</name>
<dbReference type="AlphaFoldDB" id="A0A928UWC2"/>
<accession>A0A928UWC2</accession>
<dbReference type="InterPro" id="IPR058701">
    <property type="entry name" value="PhiTE_072-like"/>
</dbReference>
<dbReference type="Proteomes" id="UP000616201">
    <property type="component" value="Unassembled WGS sequence"/>
</dbReference>
<reference evidence="1" key="1">
    <citation type="submission" date="2018-02" db="EMBL/GenBank/DDBJ databases">
        <authorList>
            <person name="Vasarhelyi B.M."/>
            <person name="Deshmukh S."/>
            <person name="Balint B."/>
            <person name="Kukolya J."/>
        </authorList>
    </citation>
    <scope>NUCLEOTIDE SEQUENCE</scope>
    <source>
        <strain evidence="1">KB22</strain>
    </source>
</reference>
<dbReference type="EMBL" id="PRDK01000001">
    <property type="protein sequence ID" value="MBE8712505.1"/>
    <property type="molecule type" value="Genomic_DNA"/>
</dbReference>
<organism evidence="1 2">
    <name type="scientific">Sphingobacterium hungaricum</name>
    <dbReference type="NCBI Taxonomy" id="2082723"/>
    <lineage>
        <taxon>Bacteria</taxon>
        <taxon>Pseudomonadati</taxon>
        <taxon>Bacteroidota</taxon>
        <taxon>Sphingobacteriia</taxon>
        <taxon>Sphingobacteriales</taxon>
        <taxon>Sphingobacteriaceae</taxon>
        <taxon>Sphingobacterium</taxon>
    </lineage>
</organism>
<proteinExistence type="predicted"/>
<comment type="caution">
    <text evidence="1">The sequence shown here is derived from an EMBL/GenBank/DDBJ whole genome shotgun (WGS) entry which is preliminary data.</text>
</comment>
<sequence length="192" mass="22619">MSKQTFIRLSGTDVILQDYEDGKGKIILSNDDYDYNLSYYWGSIGQGYDLSKFIQETDDGYLIGKLGNRSSDGLINIKKTMASVRKHIKSETCWRFYMNLEADKELRQALNNVQKFSGCQNEFVHMMHNLDVDFPKDSNYHEYESDFKDMIQSISSEPWYFIVNNEPRVNIWLKNFLPKLRKHLKESEEIKP</sequence>